<name>A0A397IN00_9GLOM</name>
<accession>A0A397IN00</accession>
<protein>
    <submittedName>
        <fullName evidence="1">Uncharacterized protein</fullName>
    </submittedName>
</protein>
<evidence type="ECO:0000313" key="2">
    <source>
        <dbReference type="Proteomes" id="UP000266861"/>
    </source>
</evidence>
<dbReference type="Proteomes" id="UP000266861">
    <property type="component" value="Unassembled WGS sequence"/>
</dbReference>
<comment type="caution">
    <text evidence="1">The sequence shown here is derived from an EMBL/GenBank/DDBJ whole genome shotgun (WGS) entry which is preliminary data.</text>
</comment>
<evidence type="ECO:0000313" key="1">
    <source>
        <dbReference type="EMBL" id="RHZ74363.1"/>
    </source>
</evidence>
<keyword evidence="2" id="KW-1185">Reference proteome</keyword>
<dbReference type="EMBL" id="PQFF01000208">
    <property type="protein sequence ID" value="RHZ74363.1"/>
    <property type="molecule type" value="Genomic_DNA"/>
</dbReference>
<organism evidence="1 2">
    <name type="scientific">Diversispora epigaea</name>
    <dbReference type="NCBI Taxonomy" id="1348612"/>
    <lineage>
        <taxon>Eukaryota</taxon>
        <taxon>Fungi</taxon>
        <taxon>Fungi incertae sedis</taxon>
        <taxon>Mucoromycota</taxon>
        <taxon>Glomeromycotina</taxon>
        <taxon>Glomeromycetes</taxon>
        <taxon>Diversisporales</taxon>
        <taxon>Diversisporaceae</taxon>
        <taxon>Diversispora</taxon>
    </lineage>
</organism>
<reference evidence="1 2" key="1">
    <citation type="submission" date="2018-08" db="EMBL/GenBank/DDBJ databases">
        <title>Genome and evolution of the arbuscular mycorrhizal fungus Diversispora epigaea (formerly Glomus versiforme) and its bacterial endosymbionts.</title>
        <authorList>
            <person name="Sun X."/>
            <person name="Fei Z."/>
            <person name="Harrison M."/>
        </authorList>
    </citation>
    <scope>NUCLEOTIDE SEQUENCE [LARGE SCALE GENOMIC DNA]</scope>
    <source>
        <strain evidence="1 2">IT104</strain>
    </source>
</reference>
<sequence>MPIFLNRDPNNRYFLTCTFINNLKEGSLLWRYKENHKNHVNVTKKLSKIPLDFEKSFSTTEEGLIKRKNNEDNLEYSERPNKLQMSLKGLLETV</sequence>
<proteinExistence type="predicted"/>
<gene>
    <name evidence="1" type="ORF">Glove_225g60</name>
</gene>
<dbReference type="AlphaFoldDB" id="A0A397IN00"/>